<dbReference type="EMBL" id="ML736774">
    <property type="protein sequence ID" value="KAE8403641.1"/>
    <property type="molecule type" value="Genomic_DNA"/>
</dbReference>
<dbReference type="RefSeq" id="XP_031940960.1">
    <property type="nucleotide sequence ID" value="XM_032082087.1"/>
</dbReference>
<name>A0A5N7DB84_9EURO</name>
<evidence type="ECO:0000313" key="2">
    <source>
        <dbReference type="EMBL" id="KAE8403641.1"/>
    </source>
</evidence>
<keyword evidence="3" id="KW-1185">Reference proteome</keyword>
<feature type="transmembrane region" description="Helical" evidence="1">
    <location>
        <begin position="7"/>
        <end position="26"/>
    </location>
</feature>
<keyword evidence="1" id="KW-0812">Transmembrane</keyword>
<reference evidence="2 3" key="1">
    <citation type="submission" date="2019-04" db="EMBL/GenBank/DDBJ databases">
        <authorList>
            <consortium name="DOE Joint Genome Institute"/>
            <person name="Mondo S."/>
            <person name="Kjaerbolling I."/>
            <person name="Vesth T."/>
            <person name="Frisvad J.C."/>
            <person name="Nybo J.L."/>
            <person name="Theobald S."/>
            <person name="Kildgaard S."/>
            <person name="Isbrandt T."/>
            <person name="Kuo A."/>
            <person name="Sato A."/>
            <person name="Lyhne E.K."/>
            <person name="Kogle M.E."/>
            <person name="Wiebenga A."/>
            <person name="Kun R.S."/>
            <person name="Lubbers R.J."/>
            <person name="Makela M.R."/>
            <person name="Barry K."/>
            <person name="Chovatia M."/>
            <person name="Clum A."/>
            <person name="Daum C."/>
            <person name="Haridas S."/>
            <person name="He G."/>
            <person name="LaButti K."/>
            <person name="Lipzen A."/>
            <person name="Riley R."/>
            <person name="Salamov A."/>
            <person name="Simmons B.A."/>
            <person name="Magnuson J.K."/>
            <person name="Henrissat B."/>
            <person name="Mortensen U.H."/>
            <person name="Larsen T.O."/>
            <person name="Devries R.P."/>
            <person name="Grigoriev I.V."/>
            <person name="Machida M."/>
            <person name="Baker S.E."/>
            <person name="Andersen M.R."/>
            <person name="Cantor M.N."/>
            <person name="Hua S.X."/>
        </authorList>
    </citation>
    <scope>NUCLEOTIDE SEQUENCE [LARGE SCALE GENOMIC DNA]</scope>
    <source>
        <strain evidence="2 3">CBS 119388</strain>
    </source>
</reference>
<dbReference type="AlphaFoldDB" id="A0A5N7DB84"/>
<evidence type="ECO:0000313" key="3">
    <source>
        <dbReference type="Proteomes" id="UP000325579"/>
    </source>
</evidence>
<dbReference type="PROSITE" id="PS51257">
    <property type="entry name" value="PROKAR_LIPOPROTEIN"/>
    <property type="match status" value="1"/>
</dbReference>
<protein>
    <submittedName>
        <fullName evidence="2">Uncharacterized protein</fullName>
    </submittedName>
</protein>
<proteinExistence type="predicted"/>
<organism evidence="2 3">
    <name type="scientific">Aspergillus pseudonomiae</name>
    <dbReference type="NCBI Taxonomy" id="1506151"/>
    <lineage>
        <taxon>Eukaryota</taxon>
        <taxon>Fungi</taxon>
        <taxon>Dikarya</taxon>
        <taxon>Ascomycota</taxon>
        <taxon>Pezizomycotina</taxon>
        <taxon>Eurotiomycetes</taxon>
        <taxon>Eurotiomycetidae</taxon>
        <taxon>Eurotiales</taxon>
        <taxon>Aspergillaceae</taxon>
        <taxon>Aspergillus</taxon>
        <taxon>Aspergillus subgen. Circumdati</taxon>
    </lineage>
</organism>
<keyword evidence="1" id="KW-0472">Membrane</keyword>
<evidence type="ECO:0000256" key="1">
    <source>
        <dbReference type="SAM" id="Phobius"/>
    </source>
</evidence>
<keyword evidence="1" id="KW-1133">Transmembrane helix</keyword>
<dbReference type="GeneID" id="43666778"/>
<dbReference type="Proteomes" id="UP000325579">
    <property type="component" value="Unassembled WGS sequence"/>
</dbReference>
<sequence>MCPIYRSYIGLVVLQILLIQLHWFFLGCREYCTYISVSVFTHGHCSAIRLPFRVEALELVDVLIITNHING</sequence>
<gene>
    <name evidence="2" type="ORF">BDV37DRAFT_249501</name>
</gene>
<accession>A0A5N7DB84</accession>